<accession>A0A6J4U0M7</accession>
<reference evidence="1" key="1">
    <citation type="submission" date="2020-02" db="EMBL/GenBank/DDBJ databases">
        <authorList>
            <person name="Meier V. D."/>
        </authorList>
    </citation>
    <scope>NUCLEOTIDE SEQUENCE</scope>
    <source>
        <strain evidence="1">AVDCRST_MAG96</strain>
    </source>
</reference>
<sequence>MLLALNPVETFHKQADVMVNSFQHL</sequence>
<proteinExistence type="predicted"/>
<evidence type="ECO:0000313" key="1">
    <source>
        <dbReference type="EMBL" id="CAA9537674.1"/>
    </source>
</evidence>
<gene>
    <name evidence="1" type="ORF">AVDCRST_MAG96-4044</name>
</gene>
<feature type="non-terminal residue" evidence="1">
    <location>
        <position position="25"/>
    </location>
</feature>
<name>A0A6J4U0M7_9BACT</name>
<organism evidence="1">
    <name type="scientific">uncultured Segetibacter sp</name>
    <dbReference type="NCBI Taxonomy" id="481133"/>
    <lineage>
        <taxon>Bacteria</taxon>
        <taxon>Pseudomonadati</taxon>
        <taxon>Bacteroidota</taxon>
        <taxon>Chitinophagia</taxon>
        <taxon>Chitinophagales</taxon>
        <taxon>Chitinophagaceae</taxon>
        <taxon>Segetibacter</taxon>
        <taxon>environmental samples</taxon>
    </lineage>
</organism>
<dbReference type="AlphaFoldDB" id="A0A6J4U0M7"/>
<protein>
    <submittedName>
        <fullName evidence="1">Uncharacterized protein</fullName>
    </submittedName>
</protein>
<dbReference type="EMBL" id="CADCVN010001584">
    <property type="protein sequence ID" value="CAA9537674.1"/>
    <property type="molecule type" value="Genomic_DNA"/>
</dbReference>